<reference evidence="1" key="1">
    <citation type="submission" date="2023-04" db="EMBL/GenBank/DDBJ databases">
        <title>A chromosome-level genome assembly of the parasitoid wasp Eretmocerus hayati.</title>
        <authorList>
            <person name="Zhong Y."/>
            <person name="Liu S."/>
            <person name="Liu Y."/>
        </authorList>
    </citation>
    <scope>NUCLEOTIDE SEQUENCE</scope>
    <source>
        <strain evidence="1">ZJU_SS_LIU_2023</strain>
    </source>
</reference>
<dbReference type="EMBL" id="CM056742">
    <property type="protein sequence ID" value="KAJ8674749.1"/>
    <property type="molecule type" value="Genomic_DNA"/>
</dbReference>
<organism evidence="1 2">
    <name type="scientific">Eretmocerus hayati</name>
    <dbReference type="NCBI Taxonomy" id="131215"/>
    <lineage>
        <taxon>Eukaryota</taxon>
        <taxon>Metazoa</taxon>
        <taxon>Ecdysozoa</taxon>
        <taxon>Arthropoda</taxon>
        <taxon>Hexapoda</taxon>
        <taxon>Insecta</taxon>
        <taxon>Pterygota</taxon>
        <taxon>Neoptera</taxon>
        <taxon>Endopterygota</taxon>
        <taxon>Hymenoptera</taxon>
        <taxon>Apocrita</taxon>
        <taxon>Proctotrupomorpha</taxon>
        <taxon>Chalcidoidea</taxon>
        <taxon>Aphelinidae</taxon>
        <taxon>Aphelininae</taxon>
        <taxon>Eretmocerus</taxon>
    </lineage>
</organism>
<proteinExistence type="predicted"/>
<evidence type="ECO:0000313" key="2">
    <source>
        <dbReference type="Proteomes" id="UP001239111"/>
    </source>
</evidence>
<comment type="caution">
    <text evidence="1">The sequence shown here is derived from an EMBL/GenBank/DDBJ whole genome shotgun (WGS) entry which is preliminary data.</text>
</comment>
<accession>A0ACC2NWT7</accession>
<protein>
    <submittedName>
        <fullName evidence="1">Uncharacterized protein</fullName>
    </submittedName>
</protein>
<name>A0ACC2NWT7_9HYME</name>
<sequence>MSLATNRPPNMQIVNSTSFLTINRNIKFEPEKVKNGTQLAIKQHVRDVTELKHSNGSFSIQAEIVRQTSISTTPSKVQLHSSEKCKHIYSVIHFVNHHQAVSKADYSQEWGKPTPLQFAKENYSKGNYASKLFGKDNRPFIFAKSPKFVPYPNPQLSELFGRSGIPVGLLMKQARLKLQRNECEVVVDNILLHAGELQIYHQSVVLDKHLQKYYNEKIAMTREEIISLSRDTFKQSDSDLWFAARRPRVSASKGAHSIKTRDKKTAESLASDMLVQRKLDTPATRYEKANEQKAKDWYTSLHDGYILEDVGVILSPKQPWLCASLDSVVIDQDKWLIIKCAEVECPITCKNLPIVDWVNQVSNVPYLHFVNNRLKLRESSLYFTQCQVQMYLTGLSECDLSSGKGVPICERFYFDSSFPKIYCRVYKKLPLIDLNEEFKDIRKFSGNDVRNLIWNHFNLCQN</sequence>
<dbReference type="Proteomes" id="UP001239111">
    <property type="component" value="Chromosome 2"/>
</dbReference>
<keyword evidence="2" id="KW-1185">Reference proteome</keyword>
<evidence type="ECO:0000313" key="1">
    <source>
        <dbReference type="EMBL" id="KAJ8674749.1"/>
    </source>
</evidence>
<gene>
    <name evidence="1" type="ORF">QAD02_010535</name>
</gene>